<accession>A0A183KZ42</accession>
<evidence type="ECO:0000313" key="2">
    <source>
        <dbReference type="Proteomes" id="UP000279833"/>
    </source>
</evidence>
<dbReference type="WBParaSite" id="SCUD_0002034201-mRNA-1">
    <property type="protein sequence ID" value="SCUD_0002034201-mRNA-1"/>
    <property type="gene ID" value="SCUD_0002034201"/>
</dbReference>
<dbReference type="EMBL" id="UZAK01044090">
    <property type="protein sequence ID" value="VDP71891.1"/>
    <property type="molecule type" value="Genomic_DNA"/>
</dbReference>
<protein>
    <submittedName>
        <fullName evidence="1 3">Uncharacterized protein</fullName>
    </submittedName>
</protein>
<reference evidence="1 2" key="2">
    <citation type="submission" date="2018-11" db="EMBL/GenBank/DDBJ databases">
        <authorList>
            <consortium name="Pathogen Informatics"/>
        </authorList>
    </citation>
    <scope>NUCLEOTIDE SEQUENCE [LARGE SCALE GENOMIC DNA]</scope>
    <source>
        <strain evidence="1">Dakar</strain>
        <strain evidence="2">Dakar, Senegal</strain>
    </source>
</reference>
<proteinExistence type="predicted"/>
<evidence type="ECO:0000313" key="3">
    <source>
        <dbReference type="WBParaSite" id="SCUD_0002034201-mRNA-1"/>
    </source>
</evidence>
<keyword evidence="2" id="KW-1185">Reference proteome</keyword>
<name>A0A183KZ42_9TREM</name>
<evidence type="ECO:0000313" key="1">
    <source>
        <dbReference type="EMBL" id="VDP71891.1"/>
    </source>
</evidence>
<gene>
    <name evidence="1" type="ORF">SCUD_LOCUS20340</name>
</gene>
<dbReference type="Proteomes" id="UP000279833">
    <property type="component" value="Unassembled WGS sequence"/>
</dbReference>
<reference evidence="3" key="1">
    <citation type="submission" date="2016-06" db="UniProtKB">
        <authorList>
            <consortium name="WormBaseParasite"/>
        </authorList>
    </citation>
    <scope>IDENTIFICATION</scope>
</reference>
<sequence length="31" mass="3965">MQIKNLYRILYCLHLKSQQTKMMRNEKHQRM</sequence>
<dbReference type="AlphaFoldDB" id="A0A183KZ42"/>
<organism evidence="3">
    <name type="scientific">Schistosoma curassoni</name>
    <dbReference type="NCBI Taxonomy" id="6186"/>
    <lineage>
        <taxon>Eukaryota</taxon>
        <taxon>Metazoa</taxon>
        <taxon>Spiralia</taxon>
        <taxon>Lophotrochozoa</taxon>
        <taxon>Platyhelminthes</taxon>
        <taxon>Trematoda</taxon>
        <taxon>Digenea</taxon>
        <taxon>Strigeidida</taxon>
        <taxon>Schistosomatoidea</taxon>
        <taxon>Schistosomatidae</taxon>
        <taxon>Schistosoma</taxon>
    </lineage>
</organism>